<protein>
    <submittedName>
        <fullName evidence="1">Uncharacterized protein</fullName>
    </submittedName>
</protein>
<dbReference type="KEGG" id="fcz:IMF26_06695"/>
<gene>
    <name evidence="1" type="ORF">IMF26_06695</name>
</gene>
<accession>A0AAT9LBV4</accession>
<sequence length="191" mass="21876">MRFLEDAVWRYYGWPNDFWASKCALCREVVARFRKPVPECINCWKIEVWSKGKTIGESLIGLRDEFQEELRFGMLDNLAQAITVAVGSAMSKISKCPIQVVRTGLPRVGYPEAPTDFVLIIYATTIGERDRLRRIVCDILCLPTGRAAEIPVRRGCWMYDDVLGPWTTWYPEDRDFAARPVENIRGGPGDR</sequence>
<evidence type="ECO:0000313" key="1">
    <source>
        <dbReference type="EMBL" id="QUL97792.1"/>
    </source>
</evidence>
<reference evidence="1" key="2">
    <citation type="journal article" date="2023" name="Biology">
        <title>Prokaryotic Life Associated with Coal-Fire Gas Vents Revealed by Metagenomics.</title>
        <authorList>
            <person name="Kadnikov V.V."/>
            <person name="Mardanov A.V."/>
            <person name="Beletsky A.V."/>
            <person name="Karnachuk O.V."/>
            <person name="Ravin N.V."/>
        </authorList>
    </citation>
    <scope>NUCLEOTIDE SEQUENCE</scope>
    <source>
        <strain evidence="1">Bu02</strain>
    </source>
</reference>
<dbReference type="AlphaFoldDB" id="A0AAT9LBV4"/>
<organism evidence="1">
    <name type="scientific">Candidatus Fermentithermobacillus carboniphilus</name>
    <dbReference type="NCBI Taxonomy" id="3085328"/>
    <lineage>
        <taxon>Bacteria</taxon>
        <taxon>Bacillati</taxon>
        <taxon>Bacillota</taxon>
        <taxon>Candidatus Fermentithermobacillia</taxon>
        <taxon>Candidatus Fermentithermobacillales</taxon>
        <taxon>Candidatus Fermentithermobacillaceae</taxon>
        <taxon>Candidatus Fermentithermobacillus</taxon>
    </lineage>
</organism>
<proteinExistence type="predicted"/>
<dbReference type="EMBL" id="CP062796">
    <property type="protein sequence ID" value="QUL97792.1"/>
    <property type="molecule type" value="Genomic_DNA"/>
</dbReference>
<reference evidence="1" key="1">
    <citation type="submission" date="2020-10" db="EMBL/GenBank/DDBJ databases">
        <authorList>
            <person name="Kadnikov V."/>
            <person name="Beletsky A.V."/>
            <person name="Mardanov A.V."/>
            <person name="Karnachuk O.V."/>
            <person name="Ravin N.V."/>
        </authorList>
    </citation>
    <scope>NUCLEOTIDE SEQUENCE</scope>
    <source>
        <strain evidence="1">Bu02</strain>
    </source>
</reference>
<name>A0AAT9LBV4_9FIRM</name>